<dbReference type="Pfam" id="PF00190">
    <property type="entry name" value="Cupin_1"/>
    <property type="match status" value="1"/>
</dbReference>
<gene>
    <name evidence="12" type="ORF">ACMD2_27088</name>
</gene>
<comment type="caution">
    <text evidence="12">The sequence shown here is derived from an EMBL/GenBank/DDBJ whole genome shotgun (WGS) entry which is preliminary data.</text>
</comment>
<dbReference type="AlphaFoldDB" id="A0A199V328"/>
<dbReference type="InterPro" id="IPR001929">
    <property type="entry name" value="Germin"/>
</dbReference>
<evidence type="ECO:0000256" key="3">
    <source>
        <dbReference type="ARBA" id="ARBA00022523"/>
    </source>
</evidence>
<feature type="binding site" evidence="8">
    <location>
        <position position="14"/>
    </location>
    <ligand>
        <name>Mn(2+)</name>
        <dbReference type="ChEBI" id="CHEBI:29035"/>
    </ligand>
</feature>
<dbReference type="InterPro" id="IPR006045">
    <property type="entry name" value="Cupin_1"/>
</dbReference>
<keyword evidence="4 9" id="KW-0964">Secreted</keyword>
<comment type="subcellular location">
    <subcellularLocation>
        <location evidence="1 9">Secreted</location>
        <location evidence="1 9">Extracellular space</location>
        <location evidence="1 9">Apoplast</location>
    </subcellularLocation>
</comment>
<evidence type="ECO:0000256" key="4">
    <source>
        <dbReference type="ARBA" id="ARBA00022525"/>
    </source>
</evidence>
<dbReference type="InterPro" id="IPR011051">
    <property type="entry name" value="RmlC_Cupin_sf"/>
</dbReference>
<sequence length="125" mass="13417">MNRVDLVPRHQPLHSPPPPPSSVSHPGEVLVGFVSTANAFYSKTLKAGENFVIPRGLVHFQYNVGTGNAVVITAFNSQLPGVVLAPFTLFGSTPAIPNDVLTKTFQVDQNVINLLKSKFSGSSNY</sequence>
<protein>
    <recommendedName>
        <fullName evidence="9">Germin-like protein</fullName>
    </recommendedName>
</protein>
<dbReference type="EMBL" id="LSRQ01003546">
    <property type="protein sequence ID" value="OAY71270.1"/>
    <property type="molecule type" value="Genomic_DNA"/>
</dbReference>
<evidence type="ECO:0000256" key="6">
    <source>
        <dbReference type="ARBA" id="ARBA00023211"/>
    </source>
</evidence>
<organism evidence="12 13">
    <name type="scientific">Ananas comosus</name>
    <name type="common">Pineapple</name>
    <name type="synonym">Ananas ananas</name>
    <dbReference type="NCBI Taxonomy" id="4615"/>
    <lineage>
        <taxon>Eukaryota</taxon>
        <taxon>Viridiplantae</taxon>
        <taxon>Streptophyta</taxon>
        <taxon>Embryophyta</taxon>
        <taxon>Tracheophyta</taxon>
        <taxon>Spermatophyta</taxon>
        <taxon>Magnoliopsida</taxon>
        <taxon>Liliopsida</taxon>
        <taxon>Poales</taxon>
        <taxon>Bromeliaceae</taxon>
        <taxon>Bromelioideae</taxon>
        <taxon>Ananas</taxon>
    </lineage>
</organism>
<comment type="similarity">
    <text evidence="2 9">Belongs to the germin family.</text>
</comment>
<evidence type="ECO:0000259" key="11">
    <source>
        <dbReference type="SMART" id="SM00835"/>
    </source>
</evidence>
<evidence type="ECO:0000256" key="7">
    <source>
        <dbReference type="PIRSR" id="PIRSR601929-1"/>
    </source>
</evidence>
<dbReference type="SMART" id="SM00835">
    <property type="entry name" value="Cupin_1"/>
    <property type="match status" value="1"/>
</dbReference>
<evidence type="ECO:0000256" key="10">
    <source>
        <dbReference type="SAM" id="MobiDB-lite"/>
    </source>
</evidence>
<dbReference type="PRINTS" id="PR00325">
    <property type="entry name" value="GERMIN"/>
</dbReference>
<dbReference type="PANTHER" id="PTHR31238">
    <property type="entry name" value="GERMIN-LIKE PROTEIN SUBFAMILY 3 MEMBER 3"/>
    <property type="match status" value="1"/>
</dbReference>
<name>A0A199V328_ANACO</name>
<evidence type="ECO:0000256" key="2">
    <source>
        <dbReference type="ARBA" id="ARBA00007456"/>
    </source>
</evidence>
<proteinExistence type="inferred from homology"/>
<keyword evidence="6 7" id="KW-0464">Manganese</keyword>
<dbReference type="Proteomes" id="UP000092600">
    <property type="component" value="Unassembled WGS sequence"/>
</dbReference>
<keyword evidence="5 7" id="KW-0479">Metal-binding</keyword>
<dbReference type="SUPFAM" id="SSF51182">
    <property type="entry name" value="RmlC-like cupins"/>
    <property type="match status" value="1"/>
</dbReference>
<evidence type="ECO:0000313" key="12">
    <source>
        <dbReference type="EMBL" id="OAY71270.1"/>
    </source>
</evidence>
<keyword evidence="3 9" id="KW-0052">Apoplast</keyword>
<dbReference type="GO" id="GO:0030145">
    <property type="term" value="F:manganese ion binding"/>
    <property type="evidence" value="ECO:0007669"/>
    <property type="project" value="UniProtKB-UniRule"/>
</dbReference>
<feature type="region of interest" description="Disordered" evidence="10">
    <location>
        <begin position="1"/>
        <end position="24"/>
    </location>
</feature>
<evidence type="ECO:0000256" key="8">
    <source>
        <dbReference type="PIRSR" id="PIRSR601929-2"/>
    </source>
</evidence>
<dbReference type="Gene3D" id="2.60.120.10">
    <property type="entry name" value="Jelly Rolls"/>
    <property type="match status" value="1"/>
</dbReference>
<reference evidence="12 13" key="1">
    <citation type="journal article" date="2016" name="DNA Res.">
        <title>The draft genome of MD-2 pineapple using hybrid error correction of long reads.</title>
        <authorList>
            <person name="Redwan R.M."/>
            <person name="Saidin A."/>
            <person name="Kumar S.V."/>
        </authorList>
    </citation>
    <scope>NUCLEOTIDE SEQUENCE [LARGE SCALE GENOMIC DNA]</scope>
    <source>
        <strain evidence="13">cv. MD2</strain>
        <tissue evidence="12">Leaf</tissue>
    </source>
</reference>
<feature type="binding site" evidence="8">
    <location>
        <position position="59"/>
    </location>
    <ligand>
        <name>Mn(2+)</name>
        <dbReference type="ChEBI" id="CHEBI:29035"/>
    </ligand>
</feature>
<evidence type="ECO:0000313" key="13">
    <source>
        <dbReference type="Proteomes" id="UP000092600"/>
    </source>
</evidence>
<evidence type="ECO:0000256" key="9">
    <source>
        <dbReference type="RuleBase" id="RU366015"/>
    </source>
</evidence>
<feature type="binding site" evidence="7">
    <location>
        <position position="2"/>
    </location>
    <ligand>
        <name>oxalate</name>
        <dbReference type="ChEBI" id="CHEBI:30623"/>
    </ligand>
</feature>
<feature type="domain" description="Cupin type-1" evidence="11">
    <location>
        <begin position="11"/>
        <end position="113"/>
    </location>
</feature>
<dbReference type="InterPro" id="IPR014710">
    <property type="entry name" value="RmlC-like_jellyroll"/>
</dbReference>
<accession>A0A199V328</accession>
<evidence type="ECO:0000256" key="5">
    <source>
        <dbReference type="ARBA" id="ARBA00022723"/>
    </source>
</evidence>
<dbReference type="GO" id="GO:0048046">
    <property type="term" value="C:apoplast"/>
    <property type="evidence" value="ECO:0007669"/>
    <property type="project" value="UniProtKB-SubCell"/>
</dbReference>
<evidence type="ECO:0000256" key="1">
    <source>
        <dbReference type="ARBA" id="ARBA00004271"/>
    </source>
</evidence>